<dbReference type="CDD" id="cd17535">
    <property type="entry name" value="REC_NarL-like"/>
    <property type="match status" value="1"/>
</dbReference>
<feature type="modified residue" description="4-aspartylphosphate" evidence="5">
    <location>
        <position position="61"/>
    </location>
</feature>
<dbReference type="PANTHER" id="PTHR43214">
    <property type="entry name" value="TWO-COMPONENT RESPONSE REGULATOR"/>
    <property type="match status" value="1"/>
</dbReference>
<evidence type="ECO:0000256" key="3">
    <source>
        <dbReference type="ARBA" id="ARBA00023125"/>
    </source>
</evidence>
<reference evidence="8 9" key="1">
    <citation type="submission" date="2018-06" db="EMBL/GenBank/DDBJ databases">
        <authorList>
            <consortium name="Pathogen Informatics"/>
            <person name="Doyle S."/>
        </authorList>
    </citation>
    <scope>NUCLEOTIDE SEQUENCE [LARGE SCALE GENOMIC DNA]</scope>
    <source>
        <strain evidence="8 9">NCTC10994</strain>
    </source>
</reference>
<dbReference type="GO" id="GO:0006355">
    <property type="term" value="P:regulation of DNA-templated transcription"/>
    <property type="evidence" value="ECO:0007669"/>
    <property type="project" value="InterPro"/>
</dbReference>
<keyword evidence="4" id="KW-0804">Transcription</keyword>
<dbReference type="InterPro" id="IPR000792">
    <property type="entry name" value="Tscrpt_reg_LuxR_C"/>
</dbReference>
<dbReference type="Gene3D" id="3.40.50.2300">
    <property type="match status" value="1"/>
</dbReference>
<dbReference type="PROSITE" id="PS50110">
    <property type="entry name" value="RESPONSE_REGULATORY"/>
    <property type="match status" value="1"/>
</dbReference>
<dbReference type="InterPro" id="IPR001789">
    <property type="entry name" value="Sig_transdc_resp-reg_receiver"/>
</dbReference>
<dbReference type="Proteomes" id="UP000249091">
    <property type="component" value="Chromosome 1"/>
</dbReference>
<dbReference type="InterPro" id="IPR016032">
    <property type="entry name" value="Sig_transdc_resp-reg_C-effctor"/>
</dbReference>
<evidence type="ECO:0000313" key="8">
    <source>
        <dbReference type="EMBL" id="SQI29543.1"/>
    </source>
</evidence>
<keyword evidence="9" id="KW-1185">Reference proteome</keyword>
<organism evidence="8 9">
    <name type="scientific">Rhodococcus coprophilus</name>
    <dbReference type="NCBI Taxonomy" id="38310"/>
    <lineage>
        <taxon>Bacteria</taxon>
        <taxon>Bacillati</taxon>
        <taxon>Actinomycetota</taxon>
        <taxon>Actinomycetes</taxon>
        <taxon>Mycobacteriales</taxon>
        <taxon>Nocardiaceae</taxon>
        <taxon>Rhodococcus</taxon>
    </lineage>
</organism>
<dbReference type="SMART" id="SM00421">
    <property type="entry name" value="HTH_LUXR"/>
    <property type="match status" value="1"/>
</dbReference>
<dbReference type="PRINTS" id="PR00038">
    <property type="entry name" value="HTHLUXR"/>
</dbReference>
<dbReference type="InterPro" id="IPR058245">
    <property type="entry name" value="NreC/VraR/RcsB-like_REC"/>
</dbReference>
<dbReference type="PANTHER" id="PTHR43214:SF24">
    <property type="entry name" value="TRANSCRIPTIONAL REGULATORY PROTEIN NARL-RELATED"/>
    <property type="match status" value="1"/>
</dbReference>
<dbReference type="SMART" id="SM00448">
    <property type="entry name" value="REC"/>
    <property type="match status" value="1"/>
</dbReference>
<feature type="domain" description="Response regulatory" evidence="7">
    <location>
        <begin position="10"/>
        <end position="126"/>
    </location>
</feature>
<evidence type="ECO:0000256" key="1">
    <source>
        <dbReference type="ARBA" id="ARBA00022553"/>
    </source>
</evidence>
<evidence type="ECO:0000259" key="7">
    <source>
        <dbReference type="PROSITE" id="PS50110"/>
    </source>
</evidence>
<dbReference type="SUPFAM" id="SSF52172">
    <property type="entry name" value="CheY-like"/>
    <property type="match status" value="1"/>
</dbReference>
<evidence type="ECO:0000256" key="4">
    <source>
        <dbReference type="ARBA" id="ARBA00023163"/>
    </source>
</evidence>
<sequence>MPVTAAEMITVLVVDDDPFVRRGVTDIFAATDDIVVVAGVDDGDRVPAAVHQFSPRVVLMDLKMRRVGGLDATRQLMSMPHPPRVIAMTAMDVDDLVVQAVAAGAHSFLSKDEPPHTFHQSVRAVAAGNTLFSEDSLRRIVASRRETTASPAVTELTKLSERERDVLKVLATGASNADIAGRLFLSETTVKTHISAVFTKLGTRNRVEAALAAFRAGLVV</sequence>
<protein>
    <submittedName>
        <fullName evidence="8">LuxR family transcriptional regulator</fullName>
    </submittedName>
</protein>
<accession>A0A2X4TRS0</accession>
<dbReference type="STRING" id="1219011.GCA_001895045_00818"/>
<dbReference type="InterPro" id="IPR039420">
    <property type="entry name" value="WalR-like"/>
</dbReference>
<dbReference type="SUPFAM" id="SSF46894">
    <property type="entry name" value="C-terminal effector domain of the bipartite response regulators"/>
    <property type="match status" value="1"/>
</dbReference>
<evidence type="ECO:0000313" key="9">
    <source>
        <dbReference type="Proteomes" id="UP000249091"/>
    </source>
</evidence>
<dbReference type="KEGG" id="rcr:NCTC10994_01100"/>
<dbReference type="Pfam" id="PF00196">
    <property type="entry name" value="GerE"/>
    <property type="match status" value="1"/>
</dbReference>
<dbReference type="GO" id="GO:0000160">
    <property type="term" value="P:phosphorelay signal transduction system"/>
    <property type="evidence" value="ECO:0007669"/>
    <property type="project" value="InterPro"/>
</dbReference>
<dbReference type="EMBL" id="LS483468">
    <property type="protein sequence ID" value="SQI29543.1"/>
    <property type="molecule type" value="Genomic_DNA"/>
</dbReference>
<dbReference type="AlphaFoldDB" id="A0A2X4TRS0"/>
<gene>
    <name evidence="8" type="primary">vraR_2</name>
    <name evidence="8" type="ORF">NCTC10994_01100</name>
</gene>
<proteinExistence type="predicted"/>
<dbReference type="PROSITE" id="PS50043">
    <property type="entry name" value="HTH_LUXR_2"/>
    <property type="match status" value="1"/>
</dbReference>
<dbReference type="Pfam" id="PF00072">
    <property type="entry name" value="Response_reg"/>
    <property type="match status" value="1"/>
</dbReference>
<dbReference type="GO" id="GO:0003677">
    <property type="term" value="F:DNA binding"/>
    <property type="evidence" value="ECO:0007669"/>
    <property type="project" value="UniProtKB-KW"/>
</dbReference>
<dbReference type="InterPro" id="IPR011006">
    <property type="entry name" value="CheY-like_superfamily"/>
</dbReference>
<feature type="domain" description="HTH luxR-type" evidence="6">
    <location>
        <begin position="152"/>
        <end position="217"/>
    </location>
</feature>
<keyword evidence="3" id="KW-0238">DNA-binding</keyword>
<dbReference type="PROSITE" id="PS00622">
    <property type="entry name" value="HTH_LUXR_1"/>
    <property type="match status" value="1"/>
</dbReference>
<name>A0A2X4TRS0_9NOCA</name>
<evidence type="ECO:0000256" key="5">
    <source>
        <dbReference type="PROSITE-ProRule" id="PRU00169"/>
    </source>
</evidence>
<evidence type="ECO:0000259" key="6">
    <source>
        <dbReference type="PROSITE" id="PS50043"/>
    </source>
</evidence>
<evidence type="ECO:0000256" key="2">
    <source>
        <dbReference type="ARBA" id="ARBA00023015"/>
    </source>
</evidence>
<dbReference type="CDD" id="cd06170">
    <property type="entry name" value="LuxR_C_like"/>
    <property type="match status" value="1"/>
</dbReference>
<keyword evidence="2" id="KW-0805">Transcription regulation</keyword>
<keyword evidence="1 5" id="KW-0597">Phosphoprotein</keyword>